<feature type="compositionally biased region" description="Pro residues" evidence="1">
    <location>
        <begin position="44"/>
        <end position="53"/>
    </location>
</feature>
<proteinExistence type="predicted"/>
<evidence type="ECO:0000313" key="3">
    <source>
        <dbReference type="Proteomes" id="UP001178461"/>
    </source>
</evidence>
<sequence>MAAERKERLAFTFPKSSRALTPQQLLRDNVCRERRGREMSVAQQPPPPPPPRPLGRKANQGATDHRCQGCAH</sequence>
<protein>
    <submittedName>
        <fullName evidence="2">Uncharacterized protein</fullName>
    </submittedName>
</protein>
<feature type="compositionally biased region" description="Polar residues" evidence="1">
    <location>
        <begin position="14"/>
        <end position="26"/>
    </location>
</feature>
<accession>A0AA35P105</accession>
<feature type="compositionally biased region" description="Basic and acidic residues" evidence="1">
    <location>
        <begin position="29"/>
        <end position="38"/>
    </location>
</feature>
<organism evidence="2 3">
    <name type="scientific">Podarcis lilfordi</name>
    <name type="common">Lilford's wall lizard</name>
    <dbReference type="NCBI Taxonomy" id="74358"/>
    <lineage>
        <taxon>Eukaryota</taxon>
        <taxon>Metazoa</taxon>
        <taxon>Chordata</taxon>
        <taxon>Craniata</taxon>
        <taxon>Vertebrata</taxon>
        <taxon>Euteleostomi</taxon>
        <taxon>Lepidosauria</taxon>
        <taxon>Squamata</taxon>
        <taxon>Bifurcata</taxon>
        <taxon>Unidentata</taxon>
        <taxon>Episquamata</taxon>
        <taxon>Laterata</taxon>
        <taxon>Lacertibaenia</taxon>
        <taxon>Lacertidae</taxon>
        <taxon>Podarcis</taxon>
    </lineage>
</organism>
<reference evidence="2" key="1">
    <citation type="submission" date="2022-12" db="EMBL/GenBank/DDBJ databases">
        <authorList>
            <person name="Alioto T."/>
            <person name="Alioto T."/>
            <person name="Gomez Garrido J."/>
        </authorList>
    </citation>
    <scope>NUCLEOTIDE SEQUENCE</scope>
</reference>
<dbReference type="EMBL" id="OX395127">
    <property type="protein sequence ID" value="CAI5767722.1"/>
    <property type="molecule type" value="Genomic_DNA"/>
</dbReference>
<name>A0AA35P105_9SAUR</name>
<evidence type="ECO:0000256" key="1">
    <source>
        <dbReference type="SAM" id="MobiDB-lite"/>
    </source>
</evidence>
<evidence type="ECO:0000313" key="2">
    <source>
        <dbReference type="EMBL" id="CAI5767722.1"/>
    </source>
</evidence>
<dbReference type="Proteomes" id="UP001178461">
    <property type="component" value="Chromosome 2"/>
</dbReference>
<feature type="compositionally biased region" description="Basic and acidic residues" evidence="1">
    <location>
        <begin position="63"/>
        <end position="72"/>
    </location>
</feature>
<gene>
    <name evidence="2" type="ORF">PODLI_1B017209</name>
</gene>
<keyword evidence="3" id="KW-1185">Reference proteome</keyword>
<feature type="region of interest" description="Disordered" evidence="1">
    <location>
        <begin position="1"/>
        <end position="72"/>
    </location>
</feature>
<dbReference type="AlphaFoldDB" id="A0AA35P105"/>